<evidence type="ECO:0000313" key="2">
    <source>
        <dbReference type="Proteomes" id="UP000265520"/>
    </source>
</evidence>
<accession>A0A392RHV4</accession>
<dbReference type="EMBL" id="LXQA010231037">
    <property type="protein sequence ID" value="MCI36161.1"/>
    <property type="molecule type" value="Genomic_DNA"/>
</dbReference>
<protein>
    <submittedName>
        <fullName evidence="1">Uncharacterized protein</fullName>
    </submittedName>
</protein>
<comment type="caution">
    <text evidence="1">The sequence shown here is derived from an EMBL/GenBank/DDBJ whole genome shotgun (WGS) entry which is preliminary data.</text>
</comment>
<evidence type="ECO:0000313" key="1">
    <source>
        <dbReference type="EMBL" id="MCI36161.1"/>
    </source>
</evidence>
<dbReference type="Proteomes" id="UP000265520">
    <property type="component" value="Unassembled WGS sequence"/>
</dbReference>
<name>A0A392RHV4_9FABA</name>
<proteinExistence type="predicted"/>
<sequence length="93" mass="10660">QGASIKDLETQFGQVSRLMTNLFKTYAGSLADGPRKVECKAVKTKEKTQENIETSVDFFIKLMNFHIPVKDYLSHKTVYEEDKVEKLLDLFGE</sequence>
<reference evidence="1 2" key="1">
    <citation type="journal article" date="2018" name="Front. Plant Sci.">
        <title>Red Clover (Trifolium pratense) and Zigzag Clover (T. medium) - A Picture of Genomic Similarities and Differences.</title>
        <authorList>
            <person name="Dluhosova J."/>
            <person name="Istvanek J."/>
            <person name="Nedelnik J."/>
            <person name="Repkova J."/>
        </authorList>
    </citation>
    <scope>NUCLEOTIDE SEQUENCE [LARGE SCALE GENOMIC DNA]</scope>
    <source>
        <strain evidence="2">cv. 10/8</strain>
        <tissue evidence="1">Leaf</tissue>
    </source>
</reference>
<keyword evidence="2" id="KW-1185">Reference proteome</keyword>
<feature type="non-terminal residue" evidence="1">
    <location>
        <position position="1"/>
    </location>
</feature>
<organism evidence="1 2">
    <name type="scientific">Trifolium medium</name>
    <dbReference type="NCBI Taxonomy" id="97028"/>
    <lineage>
        <taxon>Eukaryota</taxon>
        <taxon>Viridiplantae</taxon>
        <taxon>Streptophyta</taxon>
        <taxon>Embryophyta</taxon>
        <taxon>Tracheophyta</taxon>
        <taxon>Spermatophyta</taxon>
        <taxon>Magnoliopsida</taxon>
        <taxon>eudicotyledons</taxon>
        <taxon>Gunneridae</taxon>
        <taxon>Pentapetalae</taxon>
        <taxon>rosids</taxon>
        <taxon>fabids</taxon>
        <taxon>Fabales</taxon>
        <taxon>Fabaceae</taxon>
        <taxon>Papilionoideae</taxon>
        <taxon>50 kb inversion clade</taxon>
        <taxon>NPAAA clade</taxon>
        <taxon>Hologalegina</taxon>
        <taxon>IRL clade</taxon>
        <taxon>Trifolieae</taxon>
        <taxon>Trifolium</taxon>
    </lineage>
</organism>
<dbReference type="AlphaFoldDB" id="A0A392RHV4"/>